<name>A0ABS6EB14_9FIRM</name>
<evidence type="ECO:0000256" key="7">
    <source>
        <dbReference type="RuleBase" id="RU363032"/>
    </source>
</evidence>
<keyword evidence="5 7" id="KW-1133">Transmembrane helix</keyword>
<dbReference type="Pfam" id="PF00528">
    <property type="entry name" value="BPD_transp_1"/>
    <property type="match status" value="1"/>
</dbReference>
<protein>
    <submittedName>
        <fullName evidence="9">ABC transporter permease</fullName>
    </submittedName>
</protein>
<feature type="transmembrane region" description="Helical" evidence="7">
    <location>
        <begin position="245"/>
        <end position="269"/>
    </location>
</feature>
<evidence type="ECO:0000256" key="5">
    <source>
        <dbReference type="ARBA" id="ARBA00022989"/>
    </source>
</evidence>
<gene>
    <name evidence="9" type="ORF">KQI42_15325</name>
</gene>
<evidence type="ECO:0000256" key="1">
    <source>
        <dbReference type="ARBA" id="ARBA00004651"/>
    </source>
</evidence>
<dbReference type="InterPro" id="IPR000515">
    <property type="entry name" value="MetI-like"/>
</dbReference>
<comment type="similarity">
    <text evidence="7">Belongs to the binding-protein-dependent transport system permease family.</text>
</comment>
<dbReference type="InterPro" id="IPR045621">
    <property type="entry name" value="BPD_transp_1_N"/>
</dbReference>
<feature type="transmembrane region" description="Helical" evidence="7">
    <location>
        <begin position="99"/>
        <end position="118"/>
    </location>
</feature>
<accession>A0ABS6EB14</accession>
<dbReference type="PANTHER" id="PTHR43163">
    <property type="entry name" value="DIPEPTIDE TRANSPORT SYSTEM PERMEASE PROTEIN DPPB-RELATED"/>
    <property type="match status" value="1"/>
</dbReference>
<feature type="domain" description="ABC transmembrane type-1" evidence="8">
    <location>
        <begin position="95"/>
        <end position="306"/>
    </location>
</feature>
<keyword evidence="3" id="KW-1003">Cell membrane</keyword>
<evidence type="ECO:0000313" key="10">
    <source>
        <dbReference type="Proteomes" id="UP000749471"/>
    </source>
</evidence>
<comment type="subcellular location">
    <subcellularLocation>
        <location evidence="1 7">Cell membrane</location>
        <topology evidence="1 7">Multi-pass membrane protein</topology>
    </subcellularLocation>
</comment>
<feature type="transmembrane region" description="Helical" evidence="7">
    <location>
        <begin position="289"/>
        <end position="313"/>
    </location>
</feature>
<evidence type="ECO:0000313" key="9">
    <source>
        <dbReference type="EMBL" id="MBU5439389.1"/>
    </source>
</evidence>
<reference evidence="9 10" key="1">
    <citation type="submission" date="2021-06" db="EMBL/GenBank/DDBJ databases">
        <authorList>
            <person name="Sun Q."/>
            <person name="Li D."/>
        </authorList>
    </citation>
    <scope>NUCLEOTIDE SEQUENCE [LARGE SCALE GENOMIC DNA]</scope>
    <source>
        <strain evidence="9 10">MSJ-40</strain>
    </source>
</reference>
<dbReference type="Proteomes" id="UP000749471">
    <property type="component" value="Unassembled WGS sequence"/>
</dbReference>
<organism evidence="9 10">
    <name type="scientific">Tissierella simiarum</name>
    <dbReference type="NCBI Taxonomy" id="2841534"/>
    <lineage>
        <taxon>Bacteria</taxon>
        <taxon>Bacillati</taxon>
        <taxon>Bacillota</taxon>
        <taxon>Tissierellia</taxon>
        <taxon>Tissierellales</taxon>
        <taxon>Tissierellaceae</taxon>
        <taxon>Tissierella</taxon>
    </lineage>
</organism>
<comment type="caution">
    <text evidence="9">The sequence shown here is derived from an EMBL/GenBank/DDBJ whole genome shotgun (WGS) entry which is preliminary data.</text>
</comment>
<sequence>MKQFIIRRLLIMIPVFIGISMIIFGLIHSTPGDPYITMLDPNITEADREAMLNSIGYYDPLPVKYIKWIERAIKGDLGYSIRYKEPVADVISRRIGNTLLLSVTALVLSVLIAVPLGIVSATKQYSVFDYVATILALIGLSIPAFFFALGLIKVLAFDLGIFPISGIETTGANYTGMKRVLDVLHHMALPIIVLTFVQTASLMRYTRSSMLEVIQQDYIRTAKAKGLSERVVIYKHALRNAMISIVTLISLSLGGLLSGAVLTETVFVWPGMGTLVYQAILNRDYPLVMAGTMLLALCVLFANLLADIMYAVVDPRIRYE</sequence>
<evidence type="ECO:0000256" key="6">
    <source>
        <dbReference type="ARBA" id="ARBA00023136"/>
    </source>
</evidence>
<feature type="transmembrane region" description="Helical" evidence="7">
    <location>
        <begin position="130"/>
        <end position="152"/>
    </location>
</feature>
<dbReference type="Pfam" id="PF19300">
    <property type="entry name" value="BPD_transp_1_N"/>
    <property type="match status" value="1"/>
</dbReference>
<dbReference type="EMBL" id="JAHLPM010000014">
    <property type="protein sequence ID" value="MBU5439389.1"/>
    <property type="molecule type" value="Genomic_DNA"/>
</dbReference>
<keyword evidence="4 7" id="KW-0812">Transmembrane</keyword>
<evidence type="ECO:0000256" key="3">
    <source>
        <dbReference type="ARBA" id="ARBA00022475"/>
    </source>
</evidence>
<evidence type="ECO:0000256" key="2">
    <source>
        <dbReference type="ARBA" id="ARBA00022448"/>
    </source>
</evidence>
<evidence type="ECO:0000256" key="4">
    <source>
        <dbReference type="ARBA" id="ARBA00022692"/>
    </source>
</evidence>
<proteinExistence type="inferred from homology"/>
<keyword evidence="6 7" id="KW-0472">Membrane</keyword>
<feature type="transmembrane region" description="Helical" evidence="7">
    <location>
        <begin position="9"/>
        <end position="28"/>
    </location>
</feature>
<feature type="transmembrane region" description="Helical" evidence="7">
    <location>
        <begin position="183"/>
        <end position="203"/>
    </location>
</feature>
<dbReference type="PROSITE" id="PS50928">
    <property type="entry name" value="ABC_TM1"/>
    <property type="match status" value="1"/>
</dbReference>
<keyword evidence="10" id="KW-1185">Reference proteome</keyword>
<dbReference type="RefSeq" id="WP_216521095.1">
    <property type="nucleotide sequence ID" value="NZ_JAHLPM010000014.1"/>
</dbReference>
<dbReference type="PANTHER" id="PTHR43163:SF6">
    <property type="entry name" value="DIPEPTIDE TRANSPORT SYSTEM PERMEASE PROTEIN DPPB-RELATED"/>
    <property type="match status" value="1"/>
</dbReference>
<evidence type="ECO:0000259" key="8">
    <source>
        <dbReference type="PROSITE" id="PS50928"/>
    </source>
</evidence>
<keyword evidence="2 7" id="KW-0813">Transport</keyword>
<dbReference type="CDD" id="cd06261">
    <property type="entry name" value="TM_PBP2"/>
    <property type="match status" value="1"/>
</dbReference>